<evidence type="ECO:0000256" key="2">
    <source>
        <dbReference type="ARBA" id="ARBA00022676"/>
    </source>
</evidence>
<dbReference type="InterPro" id="IPR029044">
    <property type="entry name" value="Nucleotide-diphossugar_trans"/>
</dbReference>
<feature type="domain" description="Glycosyltransferase 2-like" evidence="5">
    <location>
        <begin position="8"/>
        <end position="169"/>
    </location>
</feature>
<dbReference type="PANTHER" id="PTHR43685">
    <property type="entry name" value="GLYCOSYLTRANSFERASE"/>
    <property type="match status" value="1"/>
</dbReference>
<evidence type="ECO:0000256" key="1">
    <source>
        <dbReference type="ARBA" id="ARBA00006739"/>
    </source>
</evidence>
<keyword evidence="4" id="KW-0472">Membrane</keyword>
<evidence type="ECO:0000313" key="6">
    <source>
        <dbReference type="EMBL" id="SFO06943.1"/>
    </source>
</evidence>
<dbReference type="Proteomes" id="UP000199011">
    <property type="component" value="Unassembled WGS sequence"/>
</dbReference>
<proteinExistence type="inferred from homology"/>
<evidence type="ECO:0000256" key="4">
    <source>
        <dbReference type="SAM" id="Phobius"/>
    </source>
</evidence>
<evidence type="ECO:0000313" key="7">
    <source>
        <dbReference type="Proteomes" id="UP000199011"/>
    </source>
</evidence>
<dbReference type="InterPro" id="IPR001173">
    <property type="entry name" value="Glyco_trans_2-like"/>
</dbReference>
<evidence type="ECO:0000256" key="3">
    <source>
        <dbReference type="ARBA" id="ARBA00022679"/>
    </source>
</evidence>
<keyword evidence="4" id="KW-1133">Transmembrane helix</keyword>
<dbReference type="InterPro" id="IPR050834">
    <property type="entry name" value="Glycosyltransf_2"/>
</dbReference>
<feature type="transmembrane region" description="Helical" evidence="4">
    <location>
        <begin position="246"/>
        <end position="267"/>
    </location>
</feature>
<comment type="similarity">
    <text evidence="1">Belongs to the glycosyltransferase 2 family.</text>
</comment>
<dbReference type="Pfam" id="PF00535">
    <property type="entry name" value="Glycos_transf_2"/>
    <property type="match status" value="1"/>
</dbReference>
<reference evidence="7" key="1">
    <citation type="submission" date="2016-10" db="EMBL/GenBank/DDBJ databases">
        <authorList>
            <person name="Varghese N."/>
            <person name="Submissions S."/>
        </authorList>
    </citation>
    <scope>NUCLEOTIDE SEQUENCE [LARGE SCALE GENOMIC DNA]</scope>
    <source>
        <strain evidence="7">DSM 16522</strain>
    </source>
</reference>
<dbReference type="STRING" id="53341.SAMN05421579_15514"/>
<accession>A0A1I5E6G5</accession>
<name>A0A1I5E6G5_9GAMM</name>
<dbReference type="GO" id="GO:0016757">
    <property type="term" value="F:glycosyltransferase activity"/>
    <property type="evidence" value="ECO:0007669"/>
    <property type="project" value="UniProtKB-KW"/>
</dbReference>
<keyword evidence="7" id="KW-1185">Reference proteome</keyword>
<organism evidence="6 7">
    <name type="scientific">Xenorhabdus japonica</name>
    <dbReference type="NCBI Taxonomy" id="53341"/>
    <lineage>
        <taxon>Bacteria</taxon>
        <taxon>Pseudomonadati</taxon>
        <taxon>Pseudomonadota</taxon>
        <taxon>Gammaproteobacteria</taxon>
        <taxon>Enterobacterales</taxon>
        <taxon>Morganellaceae</taxon>
        <taxon>Xenorhabdus</taxon>
    </lineage>
</organism>
<sequence length="271" mass="31528">MTKEIAVLMCVYYKDNFVFFEEAVESVLSQSENLDLYIYTDGAICSELCSSIEKFNKKNNIFVYSGEKNIGLARALNKLIDIVLVKEYAFIARMDSDDISLPGRFCEQVNFLKNNTNIDVCGTFCSEFGSPYAITLKKLPTSHEQLVDFSITRCPFVHPTVLFRRRVFENSKIRYPTDTNLTEDMSLWFELLKEGYFFANVDKVLLKYRLSESTLLRRRGIKKASSEIKIRFNNMFTLKKVSLKNVFLLVIKFFLHIAPMVVIKFAYKKMR</sequence>
<gene>
    <name evidence="6" type="ORF">SAMN05421579_15514</name>
</gene>
<dbReference type="SUPFAM" id="SSF53448">
    <property type="entry name" value="Nucleotide-diphospho-sugar transferases"/>
    <property type="match status" value="1"/>
</dbReference>
<dbReference type="EMBL" id="FOVO01000055">
    <property type="protein sequence ID" value="SFO06943.1"/>
    <property type="molecule type" value="Genomic_DNA"/>
</dbReference>
<keyword evidence="4" id="KW-0812">Transmembrane</keyword>
<keyword evidence="3" id="KW-0808">Transferase</keyword>
<keyword evidence="2" id="KW-0328">Glycosyltransferase</keyword>
<dbReference type="Gene3D" id="3.90.550.10">
    <property type="entry name" value="Spore Coat Polysaccharide Biosynthesis Protein SpsA, Chain A"/>
    <property type="match status" value="1"/>
</dbReference>
<dbReference type="RefSeq" id="WP_092521254.1">
    <property type="nucleotide sequence ID" value="NZ_CAWRAH010000022.1"/>
</dbReference>
<protein>
    <recommendedName>
        <fullName evidence="5">Glycosyltransferase 2-like domain-containing protein</fullName>
    </recommendedName>
</protein>
<dbReference type="AlphaFoldDB" id="A0A1I5E6G5"/>
<dbReference type="PANTHER" id="PTHR43685:SF5">
    <property type="entry name" value="GLYCOSYLTRANSFERASE EPSE-RELATED"/>
    <property type="match status" value="1"/>
</dbReference>
<evidence type="ECO:0000259" key="5">
    <source>
        <dbReference type="Pfam" id="PF00535"/>
    </source>
</evidence>
<dbReference type="OrthoDB" id="9801954at2"/>